<gene>
    <name evidence="2" type="ORF">FIC82_000415</name>
</gene>
<reference evidence="3" key="1">
    <citation type="journal article" date="2022" name="Int. J. Syst. Evol. Microbiol.">
        <title>Cellulosimicrobium protaetiae sp. nov., isolated from the gut of the larva of Protaetia brevitarsis seulensis.</title>
        <authorList>
            <person name="Le Han H."/>
            <person name="Nguyen T.T.H."/>
            <person name="Li Z."/>
            <person name="Shin N.R."/>
            <person name="Kim S.G."/>
        </authorList>
    </citation>
    <scope>NUCLEOTIDE SEQUENCE [LARGE SCALE GENOMIC DNA]</scope>
    <source>
        <strain evidence="3">BI34</strain>
    </source>
</reference>
<sequence>MLVAVPLAPAWLFWVGSVVALAAGLRRTGLVLACLAAAAGVVAVGALVAAERASVAFQEGDWVTAPGHPLTLAADVAILAGVAVLLVAVRPVRQAAPVLAGVLTALILSSSDLFWSGAVDATAVNLGNLLGAVALSAAVTPASRWVVNRLDELAASRATHRALLVGAMPGPAAPHPGEPTAV</sequence>
<evidence type="ECO:0000313" key="3">
    <source>
        <dbReference type="Proteomes" id="UP000451354"/>
    </source>
</evidence>
<dbReference type="KEGG" id="cprt:FIC82_000415"/>
<feature type="transmembrane region" description="Helical" evidence="1">
    <location>
        <begin position="96"/>
        <end position="117"/>
    </location>
</feature>
<evidence type="ECO:0000313" key="2">
    <source>
        <dbReference type="EMBL" id="QJW34891.1"/>
    </source>
</evidence>
<organism evidence="2 3">
    <name type="scientific">Cellulosimicrobium protaetiae</name>
    <dbReference type="NCBI Taxonomy" id="2587808"/>
    <lineage>
        <taxon>Bacteria</taxon>
        <taxon>Bacillati</taxon>
        <taxon>Actinomycetota</taxon>
        <taxon>Actinomycetes</taxon>
        <taxon>Micrococcales</taxon>
        <taxon>Promicromonosporaceae</taxon>
        <taxon>Cellulosimicrobium</taxon>
    </lineage>
</organism>
<dbReference type="RefSeq" id="WP_154797135.1">
    <property type="nucleotide sequence ID" value="NZ_CP052757.1"/>
</dbReference>
<feature type="transmembrane region" description="Helical" evidence="1">
    <location>
        <begin position="129"/>
        <end position="147"/>
    </location>
</feature>
<keyword evidence="1" id="KW-1133">Transmembrane helix</keyword>
<keyword evidence="1" id="KW-0812">Transmembrane</keyword>
<dbReference type="AlphaFoldDB" id="A0A6M5UBV7"/>
<name>A0A6M5UBV7_9MICO</name>
<dbReference type="EMBL" id="CP052757">
    <property type="protein sequence ID" value="QJW34891.1"/>
    <property type="molecule type" value="Genomic_DNA"/>
</dbReference>
<keyword evidence="3" id="KW-1185">Reference proteome</keyword>
<protein>
    <submittedName>
        <fullName evidence="2">Uncharacterized protein</fullName>
    </submittedName>
</protein>
<evidence type="ECO:0000256" key="1">
    <source>
        <dbReference type="SAM" id="Phobius"/>
    </source>
</evidence>
<proteinExistence type="predicted"/>
<feature type="transmembrane region" description="Helical" evidence="1">
    <location>
        <begin position="30"/>
        <end position="50"/>
    </location>
</feature>
<keyword evidence="1" id="KW-0472">Membrane</keyword>
<accession>A0A6M5UBV7</accession>
<feature type="transmembrane region" description="Helical" evidence="1">
    <location>
        <begin position="70"/>
        <end position="89"/>
    </location>
</feature>
<feature type="transmembrane region" description="Helical" evidence="1">
    <location>
        <begin position="6"/>
        <end position="23"/>
    </location>
</feature>
<dbReference type="Proteomes" id="UP000451354">
    <property type="component" value="Chromosome"/>
</dbReference>